<feature type="transmembrane region" description="Helical" evidence="6">
    <location>
        <begin position="72"/>
        <end position="92"/>
    </location>
</feature>
<dbReference type="PANTHER" id="PTHR30474:SF1">
    <property type="entry name" value="PEPTIDOGLYCAN GLYCOSYLTRANSFERASE MRDB"/>
    <property type="match status" value="1"/>
</dbReference>
<feature type="transmembrane region" description="Helical" evidence="6">
    <location>
        <begin position="133"/>
        <end position="151"/>
    </location>
</feature>
<reference evidence="7 8" key="1">
    <citation type="submission" date="2017-09" db="EMBL/GenBank/DDBJ databases">
        <title>Depth-based differentiation of microbial function through sediment-hosted aquifers and enrichment of novel symbionts in the deep terrestrial subsurface.</title>
        <authorList>
            <person name="Probst A.J."/>
            <person name="Ladd B."/>
            <person name="Jarett J.K."/>
            <person name="Geller-Mcgrath D.E."/>
            <person name="Sieber C.M."/>
            <person name="Emerson J.B."/>
            <person name="Anantharaman K."/>
            <person name="Thomas B.C."/>
            <person name="Malmstrom R."/>
            <person name="Stieglmeier M."/>
            <person name="Klingl A."/>
            <person name="Woyke T."/>
            <person name="Ryan C.M."/>
            <person name="Banfield J.F."/>
        </authorList>
    </citation>
    <scope>NUCLEOTIDE SEQUENCE [LARGE SCALE GENOMIC DNA]</scope>
    <source>
        <strain evidence="7">CG22_combo_CG10-13_8_21_14_all_37_9</strain>
    </source>
</reference>
<dbReference type="GO" id="GO:0015648">
    <property type="term" value="F:lipid-linked peptidoglycan transporter activity"/>
    <property type="evidence" value="ECO:0007669"/>
    <property type="project" value="TreeGrafter"/>
</dbReference>
<dbReference type="AlphaFoldDB" id="A0A2H0BKP3"/>
<dbReference type="GO" id="GO:0008360">
    <property type="term" value="P:regulation of cell shape"/>
    <property type="evidence" value="ECO:0007669"/>
    <property type="project" value="UniProtKB-KW"/>
</dbReference>
<dbReference type="InterPro" id="IPR001182">
    <property type="entry name" value="FtsW/RodA"/>
</dbReference>
<name>A0A2H0BKP3_9BACT</name>
<feature type="transmembrane region" description="Helical" evidence="6">
    <location>
        <begin position="335"/>
        <end position="356"/>
    </location>
</feature>
<dbReference type="EMBL" id="PCSX01000025">
    <property type="protein sequence ID" value="PIP58201.1"/>
    <property type="molecule type" value="Genomic_DNA"/>
</dbReference>
<dbReference type="NCBIfam" id="TIGR02210">
    <property type="entry name" value="rodA_shape"/>
    <property type="match status" value="1"/>
</dbReference>
<evidence type="ECO:0000313" key="7">
    <source>
        <dbReference type="EMBL" id="PIP58201.1"/>
    </source>
</evidence>
<feature type="transmembrane region" description="Helical" evidence="6">
    <location>
        <begin position="98"/>
        <end position="121"/>
    </location>
</feature>
<evidence type="ECO:0000256" key="5">
    <source>
        <dbReference type="ARBA" id="ARBA00023136"/>
    </source>
</evidence>
<protein>
    <submittedName>
        <fullName evidence="7">Rod shape-determining protein RodA</fullName>
    </submittedName>
</protein>
<dbReference type="InterPro" id="IPR011923">
    <property type="entry name" value="RodA/MrdB"/>
</dbReference>
<proteinExistence type="predicted"/>
<dbReference type="PANTHER" id="PTHR30474">
    <property type="entry name" value="CELL CYCLE PROTEIN"/>
    <property type="match status" value="1"/>
</dbReference>
<dbReference type="GO" id="GO:0032153">
    <property type="term" value="C:cell division site"/>
    <property type="evidence" value="ECO:0007669"/>
    <property type="project" value="TreeGrafter"/>
</dbReference>
<feature type="transmembrane region" description="Helical" evidence="6">
    <location>
        <begin position="157"/>
        <end position="174"/>
    </location>
</feature>
<dbReference type="Proteomes" id="UP000229334">
    <property type="component" value="Unassembled WGS sequence"/>
</dbReference>
<evidence type="ECO:0000256" key="3">
    <source>
        <dbReference type="ARBA" id="ARBA00022960"/>
    </source>
</evidence>
<dbReference type="Pfam" id="PF01098">
    <property type="entry name" value="FTSW_RODA_SPOVE"/>
    <property type="match status" value="1"/>
</dbReference>
<evidence type="ECO:0000256" key="6">
    <source>
        <dbReference type="SAM" id="Phobius"/>
    </source>
</evidence>
<feature type="transmembrane region" description="Helical" evidence="6">
    <location>
        <begin position="12"/>
        <end position="33"/>
    </location>
</feature>
<evidence type="ECO:0000256" key="1">
    <source>
        <dbReference type="ARBA" id="ARBA00004141"/>
    </source>
</evidence>
<feature type="transmembrane region" description="Helical" evidence="6">
    <location>
        <begin position="301"/>
        <end position="323"/>
    </location>
</feature>
<keyword evidence="4 6" id="KW-1133">Transmembrane helix</keyword>
<comment type="caution">
    <text evidence="7">The sequence shown here is derived from an EMBL/GenBank/DDBJ whole genome shotgun (WGS) entry which is preliminary data.</text>
</comment>
<dbReference type="GO" id="GO:0051301">
    <property type="term" value="P:cell division"/>
    <property type="evidence" value="ECO:0007669"/>
    <property type="project" value="InterPro"/>
</dbReference>
<evidence type="ECO:0000313" key="8">
    <source>
        <dbReference type="Proteomes" id="UP000229334"/>
    </source>
</evidence>
<evidence type="ECO:0000256" key="4">
    <source>
        <dbReference type="ARBA" id="ARBA00022989"/>
    </source>
</evidence>
<keyword evidence="2 6" id="KW-0812">Transmembrane</keyword>
<organism evidence="7 8">
    <name type="scientific">Candidatus Vogelbacteria bacterium CG22_combo_CG10-13_8_21_14_all_37_9</name>
    <dbReference type="NCBI Taxonomy" id="1975046"/>
    <lineage>
        <taxon>Bacteria</taxon>
        <taxon>Candidatus Vogeliibacteriota</taxon>
    </lineage>
</organism>
<keyword evidence="3" id="KW-0133">Cell shape</keyword>
<sequence>MIEIFRKYLDLDWVLFLATLPLLAFGLVTMSSFTADQYHFDRQLIWIAISLAVFLLCSFVDWRFLRRSGMIASLYLIFIVVLSSLFVLGTVAKGAKSWFMIGGAGVEPADFMRIVMIAMLAKYFSRRHVEIAHIRHIIVSGLYALVPFILILLQPDFGSAIIIFFIWLGLIMVSGVSKKHLFAVVAIGVLSFSLAWLFVFQPYQKDRIKTFIHPLADVRGAGYNAFQSTIAVGSGQFFGKGVGYGTQSRLKFLPEYQTDFIFAAFAEEWGFFGVILVILLFGLIIWRLFANAFLAASNFETLFSVGVAIYIMSHFIIHVGMNIGLLPVTGLPLPFMSYGGSHLLTEFIGLGIVSGMRRYSLVFHREDVHNEFVGPQ</sequence>
<feature type="transmembrane region" description="Helical" evidence="6">
    <location>
        <begin position="269"/>
        <end position="289"/>
    </location>
</feature>
<feature type="transmembrane region" description="Helical" evidence="6">
    <location>
        <begin position="181"/>
        <end position="199"/>
    </location>
</feature>
<accession>A0A2H0BKP3</accession>
<keyword evidence="5 6" id="KW-0472">Membrane</keyword>
<comment type="subcellular location">
    <subcellularLocation>
        <location evidence="1">Membrane</location>
        <topology evidence="1">Multi-pass membrane protein</topology>
    </subcellularLocation>
</comment>
<gene>
    <name evidence="7" type="ORF">COX02_01555</name>
</gene>
<feature type="transmembrane region" description="Helical" evidence="6">
    <location>
        <begin position="45"/>
        <end position="65"/>
    </location>
</feature>
<evidence type="ECO:0000256" key="2">
    <source>
        <dbReference type="ARBA" id="ARBA00022692"/>
    </source>
</evidence>
<dbReference type="GO" id="GO:0005886">
    <property type="term" value="C:plasma membrane"/>
    <property type="evidence" value="ECO:0007669"/>
    <property type="project" value="TreeGrafter"/>
</dbReference>